<dbReference type="STRING" id="714943.Mucpa_3579"/>
<dbReference type="RefSeq" id="WP_008508213.1">
    <property type="nucleotide sequence ID" value="NZ_CM001403.1"/>
</dbReference>
<sequence>MFKPVKVGNQLYDLEFADEGLKYDGHDQSIPEILNNAYQAIQLKYGEPDNSHPLSSWTEGENFTAYKWLIGEKIIEITVNRINIQFGVKISIYKPSIKATSIP</sequence>
<dbReference type="Proteomes" id="UP000002774">
    <property type="component" value="Chromosome"/>
</dbReference>
<dbReference type="HOGENOM" id="CLU_2260586_0_0_10"/>
<keyword evidence="2" id="KW-1185">Reference proteome</keyword>
<accession>H1YIY2</accession>
<organism evidence="1 2">
    <name type="scientific">Mucilaginibacter paludis DSM 18603</name>
    <dbReference type="NCBI Taxonomy" id="714943"/>
    <lineage>
        <taxon>Bacteria</taxon>
        <taxon>Pseudomonadati</taxon>
        <taxon>Bacteroidota</taxon>
        <taxon>Sphingobacteriia</taxon>
        <taxon>Sphingobacteriales</taxon>
        <taxon>Sphingobacteriaceae</taxon>
        <taxon>Mucilaginibacter</taxon>
    </lineage>
</organism>
<proteinExistence type="predicted"/>
<evidence type="ECO:0000313" key="1">
    <source>
        <dbReference type="EMBL" id="EHQ27677.1"/>
    </source>
</evidence>
<gene>
    <name evidence="1" type="ORF">Mucpa_3579</name>
</gene>
<evidence type="ECO:0000313" key="2">
    <source>
        <dbReference type="Proteomes" id="UP000002774"/>
    </source>
</evidence>
<dbReference type="AlphaFoldDB" id="H1YIY2"/>
<reference evidence="1" key="1">
    <citation type="submission" date="2011-09" db="EMBL/GenBank/DDBJ databases">
        <title>The permanent draft genome of Mucilaginibacter paludis DSM 18603.</title>
        <authorList>
            <consortium name="US DOE Joint Genome Institute (JGI-PGF)"/>
            <person name="Lucas S."/>
            <person name="Han J."/>
            <person name="Lapidus A."/>
            <person name="Bruce D."/>
            <person name="Goodwin L."/>
            <person name="Pitluck S."/>
            <person name="Peters L."/>
            <person name="Kyrpides N."/>
            <person name="Mavromatis K."/>
            <person name="Ivanova N."/>
            <person name="Mikhailova N."/>
            <person name="Held B."/>
            <person name="Detter J.C."/>
            <person name="Tapia R."/>
            <person name="Han C."/>
            <person name="Land M."/>
            <person name="Hauser L."/>
            <person name="Markowitz V."/>
            <person name="Cheng J.-F."/>
            <person name="Hugenholtz P."/>
            <person name="Woyke T."/>
            <person name="Wu D."/>
            <person name="Tindall B."/>
            <person name="Brambilla E."/>
            <person name="Klenk H.-P."/>
            <person name="Eisen J.A."/>
        </authorList>
    </citation>
    <scope>NUCLEOTIDE SEQUENCE [LARGE SCALE GENOMIC DNA]</scope>
    <source>
        <strain evidence="1">DSM 18603</strain>
    </source>
</reference>
<protein>
    <submittedName>
        <fullName evidence="1">Uncharacterized protein</fullName>
    </submittedName>
</protein>
<dbReference type="EMBL" id="CM001403">
    <property type="protein sequence ID" value="EHQ27677.1"/>
    <property type="molecule type" value="Genomic_DNA"/>
</dbReference>
<name>H1YIY2_9SPHI</name>